<comment type="caution">
    <text evidence="1">The sequence shown here is derived from an EMBL/GenBank/DDBJ whole genome shotgun (WGS) entry which is preliminary data.</text>
</comment>
<dbReference type="OrthoDB" id="3765137at2759"/>
<proteinExistence type="predicted"/>
<organism evidence="1 2">
    <name type="scientific">Didymella rabiei</name>
    <name type="common">Chickpea ascochyta blight fungus</name>
    <name type="synonym">Mycosphaerella rabiei</name>
    <dbReference type="NCBI Taxonomy" id="5454"/>
    <lineage>
        <taxon>Eukaryota</taxon>
        <taxon>Fungi</taxon>
        <taxon>Dikarya</taxon>
        <taxon>Ascomycota</taxon>
        <taxon>Pezizomycotina</taxon>
        <taxon>Dothideomycetes</taxon>
        <taxon>Pleosporomycetidae</taxon>
        <taxon>Pleosporales</taxon>
        <taxon>Pleosporineae</taxon>
        <taxon>Didymellaceae</taxon>
        <taxon>Ascochyta</taxon>
    </lineage>
</organism>
<accession>A0A163ESL9</accession>
<keyword evidence="2" id="KW-1185">Reference proteome</keyword>
<gene>
    <name evidence="1" type="ORF">ST47_g4982</name>
</gene>
<evidence type="ECO:0000313" key="2">
    <source>
        <dbReference type="Proteomes" id="UP000076837"/>
    </source>
</evidence>
<sequence length="219" mass="24137">MFPRTSAKAHDRVLTIGSAKRRLERRELTATRFLAIILPALTLSTHLLLSLSSALPGYDRTWPFWSLVYNGTASLASVLGLVGAIRVLPKLVSAYTIVHTATLSFVTLALTNTLLPYDLHYTNPVIPSWRIDESAVCRDISAGFGWDEDWFAQCSTSFGMMQLGVTCGGLVLVAAQWWALFAVRSWSNELETEQLSGDDVEKADFTVEKDGFAVGEKGY</sequence>
<dbReference type="Proteomes" id="UP000076837">
    <property type="component" value="Unassembled WGS sequence"/>
</dbReference>
<dbReference type="AlphaFoldDB" id="A0A163ESL9"/>
<reference evidence="1 2" key="1">
    <citation type="journal article" date="2016" name="Sci. Rep.">
        <title>Draft genome sequencing and secretome analysis of fungal phytopathogen Ascochyta rabiei provides insight into the necrotrophic effector repertoire.</title>
        <authorList>
            <person name="Verma S."/>
            <person name="Gazara R.K."/>
            <person name="Nizam S."/>
            <person name="Parween S."/>
            <person name="Chattopadhyay D."/>
            <person name="Verma P.K."/>
        </authorList>
    </citation>
    <scope>NUCLEOTIDE SEQUENCE [LARGE SCALE GENOMIC DNA]</scope>
    <source>
        <strain evidence="1 2">ArDII</strain>
    </source>
</reference>
<dbReference type="EMBL" id="JYNV01000180">
    <property type="protein sequence ID" value="KZM23890.1"/>
    <property type="molecule type" value="Genomic_DNA"/>
</dbReference>
<name>A0A163ESL9_DIDRA</name>
<protein>
    <submittedName>
        <fullName evidence="1">Uncharacterized protein</fullName>
    </submittedName>
</protein>
<evidence type="ECO:0000313" key="1">
    <source>
        <dbReference type="EMBL" id="KZM23890.1"/>
    </source>
</evidence>